<feature type="compositionally biased region" description="Low complexity" evidence="1">
    <location>
        <begin position="214"/>
        <end position="230"/>
    </location>
</feature>
<gene>
    <name evidence="2" type="ORF">CYMTET_13941</name>
</gene>
<comment type="caution">
    <text evidence="2">The sequence shown here is derived from an EMBL/GenBank/DDBJ whole genome shotgun (WGS) entry which is preliminary data.</text>
</comment>
<organism evidence="2 3">
    <name type="scientific">Cymbomonas tetramitiformis</name>
    <dbReference type="NCBI Taxonomy" id="36881"/>
    <lineage>
        <taxon>Eukaryota</taxon>
        <taxon>Viridiplantae</taxon>
        <taxon>Chlorophyta</taxon>
        <taxon>Pyramimonadophyceae</taxon>
        <taxon>Pyramimonadales</taxon>
        <taxon>Pyramimonadaceae</taxon>
        <taxon>Cymbomonas</taxon>
    </lineage>
</organism>
<feature type="compositionally biased region" description="Gly residues" evidence="1">
    <location>
        <begin position="183"/>
        <end position="196"/>
    </location>
</feature>
<name>A0AAE0LAQ1_9CHLO</name>
<proteinExistence type="predicted"/>
<sequence length="329" mass="36014">MLGSFFKKRKRVTFEDDEDEARAAGRSTKSSWHEHFEGNLLRKTSLDPQEDEGRLKLKDGELTVVAKKKKCKDFDEWERGFLRILCEAPAEARDDLANFMAWSKTIAAKFSFFHFNEFYEHLVRQVQRSTAGISLDEYDKVWRVYKQQHGLQEKGMKTKPPRGWYSWRRDAEEQSKPTAPEDAGGGKGKGKGAGGRGRGRHGGGRGRGVAVPLGEPRSSSGAPAGAEGVPVVAPDPMVEADAALELEEPMAVEAVGAVDAQVGCRMWGMAEVCRWCRRARRMFQAGVEPRDVGLDVGAVADTCFGEMAGAAGGYVAAGNGGEHGGVRHE</sequence>
<reference evidence="2 3" key="1">
    <citation type="journal article" date="2015" name="Genome Biol. Evol.">
        <title>Comparative Genomics of a Bacterivorous Green Alga Reveals Evolutionary Causalities and Consequences of Phago-Mixotrophic Mode of Nutrition.</title>
        <authorList>
            <person name="Burns J.A."/>
            <person name="Paasch A."/>
            <person name="Narechania A."/>
            <person name="Kim E."/>
        </authorList>
    </citation>
    <scope>NUCLEOTIDE SEQUENCE [LARGE SCALE GENOMIC DNA]</scope>
    <source>
        <strain evidence="2 3">PLY_AMNH</strain>
    </source>
</reference>
<dbReference type="EMBL" id="LGRX02005621">
    <property type="protein sequence ID" value="KAK3278102.1"/>
    <property type="molecule type" value="Genomic_DNA"/>
</dbReference>
<evidence type="ECO:0000313" key="3">
    <source>
        <dbReference type="Proteomes" id="UP001190700"/>
    </source>
</evidence>
<evidence type="ECO:0000256" key="1">
    <source>
        <dbReference type="SAM" id="MobiDB-lite"/>
    </source>
</evidence>
<feature type="region of interest" description="Disordered" evidence="1">
    <location>
        <begin position="13"/>
        <end position="32"/>
    </location>
</feature>
<dbReference type="Proteomes" id="UP001190700">
    <property type="component" value="Unassembled WGS sequence"/>
</dbReference>
<keyword evidence="3" id="KW-1185">Reference proteome</keyword>
<accession>A0AAE0LAQ1</accession>
<protein>
    <submittedName>
        <fullName evidence="2">Uncharacterized protein</fullName>
    </submittedName>
</protein>
<dbReference type="AlphaFoldDB" id="A0AAE0LAQ1"/>
<feature type="region of interest" description="Disordered" evidence="1">
    <location>
        <begin position="151"/>
        <end position="230"/>
    </location>
</feature>
<evidence type="ECO:0000313" key="2">
    <source>
        <dbReference type="EMBL" id="KAK3278102.1"/>
    </source>
</evidence>